<evidence type="ECO:0000256" key="4">
    <source>
        <dbReference type="SAM" id="SignalP"/>
    </source>
</evidence>
<dbReference type="InterPro" id="IPR017996">
    <property type="entry name" value="MRJP/yellow-related"/>
</dbReference>
<feature type="signal peptide" evidence="4">
    <location>
        <begin position="1"/>
        <end position="17"/>
    </location>
</feature>
<sequence length="425" mass="45544">MMLLGTLLTLLTAATAAQDCLFPVCPPYQGASCEDNSTVPYSSPDSFTIIGPPLQAVHQSVQPPTGLALDNAKNLYLTYPRNTGLTPSQVTIAKSFTDEEPWPNADIQNCTAGQDPSTCFINVQNVVLDSQNVMWAIDSGINYTNPNMAIPGGAKIMAFNLSTNASLIRTYTIPTALLANGTNANDVRINNTLGTGGFAFLTDESKGGGILACNLTDGTWTKRLYNTSVVMADPGYVGSYDGQPVYSWNGTTKSFINTGSDGIALQSGNVYWGVLASRRFYYVPQSVMADFSLSDQEVLNAVVFPGQLGSEQAGLTADDKGRLYITGSEQNAIYYVDTLQQYVNETVNGTPPGGSGLVEPDNYVVKTLVRSGLIQHADSAAILDGCLYFCTNQLEYSPSRQYNNTDKRKGPFGSYRLYIGAGPAV</sequence>
<keyword evidence="3" id="KW-0964">Secreted</keyword>
<evidence type="ECO:0000313" key="6">
    <source>
        <dbReference type="Proteomes" id="UP000800092"/>
    </source>
</evidence>
<gene>
    <name evidence="5" type="ORF">EV356DRAFT_496693</name>
</gene>
<evidence type="ECO:0000313" key="5">
    <source>
        <dbReference type="EMBL" id="KAF2237151.1"/>
    </source>
</evidence>
<dbReference type="SUPFAM" id="SSF63829">
    <property type="entry name" value="Calcium-dependent phosphotriesterase"/>
    <property type="match status" value="1"/>
</dbReference>
<dbReference type="AlphaFoldDB" id="A0A6A6HGS6"/>
<protein>
    <recommendedName>
        <fullName evidence="7">Major royal jelly protein</fullName>
    </recommendedName>
</protein>
<dbReference type="EMBL" id="ML991781">
    <property type="protein sequence ID" value="KAF2237151.1"/>
    <property type="molecule type" value="Genomic_DNA"/>
</dbReference>
<evidence type="ECO:0000256" key="3">
    <source>
        <dbReference type="ARBA" id="ARBA00022525"/>
    </source>
</evidence>
<comment type="subcellular location">
    <subcellularLocation>
        <location evidence="1">Secreted</location>
    </subcellularLocation>
</comment>
<feature type="chain" id="PRO_5025609477" description="Major royal jelly protein" evidence="4">
    <location>
        <begin position="18"/>
        <end position="425"/>
    </location>
</feature>
<dbReference type="Proteomes" id="UP000800092">
    <property type="component" value="Unassembled WGS sequence"/>
</dbReference>
<reference evidence="5" key="1">
    <citation type="journal article" date="2020" name="Stud. Mycol.">
        <title>101 Dothideomycetes genomes: a test case for predicting lifestyles and emergence of pathogens.</title>
        <authorList>
            <person name="Haridas S."/>
            <person name="Albert R."/>
            <person name="Binder M."/>
            <person name="Bloem J."/>
            <person name="Labutti K."/>
            <person name="Salamov A."/>
            <person name="Andreopoulos B."/>
            <person name="Baker S."/>
            <person name="Barry K."/>
            <person name="Bills G."/>
            <person name="Bluhm B."/>
            <person name="Cannon C."/>
            <person name="Castanera R."/>
            <person name="Culley D."/>
            <person name="Daum C."/>
            <person name="Ezra D."/>
            <person name="Gonzalez J."/>
            <person name="Henrissat B."/>
            <person name="Kuo A."/>
            <person name="Liang C."/>
            <person name="Lipzen A."/>
            <person name="Lutzoni F."/>
            <person name="Magnuson J."/>
            <person name="Mondo S."/>
            <person name="Nolan M."/>
            <person name="Ohm R."/>
            <person name="Pangilinan J."/>
            <person name="Park H.-J."/>
            <person name="Ramirez L."/>
            <person name="Alfaro M."/>
            <person name="Sun H."/>
            <person name="Tritt A."/>
            <person name="Yoshinaga Y."/>
            <person name="Zwiers L.-H."/>
            <person name="Turgeon B."/>
            <person name="Goodwin S."/>
            <person name="Spatafora J."/>
            <person name="Crous P."/>
            <person name="Grigoriev I."/>
        </authorList>
    </citation>
    <scope>NUCLEOTIDE SEQUENCE</scope>
    <source>
        <strain evidence="5">Tuck. ex Michener</strain>
    </source>
</reference>
<keyword evidence="6" id="KW-1185">Reference proteome</keyword>
<accession>A0A6A6HGS6</accession>
<dbReference type="Pfam" id="PF03022">
    <property type="entry name" value="MRJP"/>
    <property type="match status" value="1"/>
</dbReference>
<comment type="similarity">
    <text evidence="2">Belongs to the major royal jelly protein family.</text>
</comment>
<dbReference type="PANTHER" id="PTHR10009:SF17">
    <property type="entry name" value="MAJOR ROYAL JELLY PROTEIN"/>
    <property type="match status" value="1"/>
</dbReference>
<evidence type="ECO:0000256" key="2">
    <source>
        <dbReference type="ARBA" id="ARBA00009127"/>
    </source>
</evidence>
<keyword evidence="4" id="KW-0732">Signal</keyword>
<organism evidence="5 6">
    <name type="scientific">Viridothelium virens</name>
    <name type="common">Speckled blister lichen</name>
    <name type="synonym">Trypethelium virens</name>
    <dbReference type="NCBI Taxonomy" id="1048519"/>
    <lineage>
        <taxon>Eukaryota</taxon>
        <taxon>Fungi</taxon>
        <taxon>Dikarya</taxon>
        <taxon>Ascomycota</taxon>
        <taxon>Pezizomycotina</taxon>
        <taxon>Dothideomycetes</taxon>
        <taxon>Dothideomycetes incertae sedis</taxon>
        <taxon>Trypetheliales</taxon>
        <taxon>Trypetheliaceae</taxon>
        <taxon>Viridothelium</taxon>
    </lineage>
</organism>
<dbReference type="PANTHER" id="PTHR10009">
    <property type="entry name" value="PROTEIN YELLOW-RELATED"/>
    <property type="match status" value="1"/>
</dbReference>
<evidence type="ECO:0008006" key="7">
    <source>
        <dbReference type="Google" id="ProtNLM"/>
    </source>
</evidence>
<name>A0A6A6HGS6_VIRVR</name>
<dbReference type="GO" id="GO:0005576">
    <property type="term" value="C:extracellular region"/>
    <property type="evidence" value="ECO:0007669"/>
    <property type="project" value="UniProtKB-SubCell"/>
</dbReference>
<dbReference type="OrthoDB" id="7776143at2759"/>
<dbReference type="Gene3D" id="2.120.10.30">
    <property type="entry name" value="TolB, C-terminal domain"/>
    <property type="match status" value="1"/>
</dbReference>
<proteinExistence type="inferred from homology"/>
<evidence type="ECO:0000256" key="1">
    <source>
        <dbReference type="ARBA" id="ARBA00004613"/>
    </source>
</evidence>
<dbReference type="InterPro" id="IPR011042">
    <property type="entry name" value="6-blade_b-propeller_TolB-like"/>
</dbReference>